<comment type="subcellular location">
    <subcellularLocation>
        <location evidence="1">Periplasm</location>
    </subcellularLocation>
</comment>
<gene>
    <name evidence="2" type="ORF">NX774_18540</name>
</gene>
<name>A0ABT2DF26_9BURK</name>
<accession>A0ABT2DF26</accession>
<protein>
    <recommendedName>
        <fullName evidence="4">EfeO-type cupredoxin-like domain-containing protein</fullName>
    </recommendedName>
</protein>
<sequence length="149" mass="16992">MPRRRWPRLAVCAALLALLLWGAFAPLAGASREQPFEIPAGTYERRMRGEPVEILPQLVTLTLGVQDVLLLRNRDKVPQVFGPVLVMPGQEFRLPFEQAGDYQFNCSAHASGQMTVRVVEQPDPGWDRLRWRARKLVHELRYLPLVGPR</sequence>
<evidence type="ECO:0000256" key="1">
    <source>
        <dbReference type="ARBA" id="ARBA00004418"/>
    </source>
</evidence>
<evidence type="ECO:0000313" key="2">
    <source>
        <dbReference type="EMBL" id="MCS0809925.1"/>
    </source>
</evidence>
<dbReference type="SUPFAM" id="SSF49503">
    <property type="entry name" value="Cupredoxins"/>
    <property type="match status" value="1"/>
</dbReference>
<dbReference type="RefSeq" id="WP_258823740.1">
    <property type="nucleotide sequence ID" value="NZ_JANUHB010000004.1"/>
</dbReference>
<proteinExistence type="predicted"/>
<evidence type="ECO:0000313" key="3">
    <source>
        <dbReference type="Proteomes" id="UP001206126"/>
    </source>
</evidence>
<evidence type="ECO:0008006" key="4">
    <source>
        <dbReference type="Google" id="ProtNLM"/>
    </source>
</evidence>
<dbReference type="Gene3D" id="2.60.40.420">
    <property type="entry name" value="Cupredoxins - blue copper proteins"/>
    <property type="match status" value="1"/>
</dbReference>
<dbReference type="InterPro" id="IPR008972">
    <property type="entry name" value="Cupredoxin"/>
</dbReference>
<dbReference type="EMBL" id="JANUHB010000004">
    <property type="protein sequence ID" value="MCS0809925.1"/>
    <property type="molecule type" value="Genomic_DNA"/>
</dbReference>
<organism evidence="2 3">
    <name type="scientific">Massilia agilis</name>
    <dbReference type="NCBI Taxonomy" id="1811226"/>
    <lineage>
        <taxon>Bacteria</taxon>
        <taxon>Pseudomonadati</taxon>
        <taxon>Pseudomonadota</taxon>
        <taxon>Betaproteobacteria</taxon>
        <taxon>Burkholderiales</taxon>
        <taxon>Oxalobacteraceae</taxon>
        <taxon>Telluria group</taxon>
        <taxon>Massilia</taxon>
    </lineage>
</organism>
<keyword evidence="3" id="KW-1185">Reference proteome</keyword>
<reference evidence="2 3" key="1">
    <citation type="submission" date="2022-08" db="EMBL/GenBank/DDBJ databases">
        <title>Reclassification of Massilia species as members of the genera Telluria, Duganella, Pseudoduganella, Mokoshia gen. nov. and Zemynaea gen. nov. using orthogonal and non-orthogonal genome-based approaches.</title>
        <authorList>
            <person name="Bowman J.P."/>
        </authorList>
    </citation>
    <scope>NUCLEOTIDE SEQUENCE [LARGE SCALE GENOMIC DNA]</scope>
    <source>
        <strain evidence="2 3">JCM 31605</strain>
    </source>
</reference>
<comment type="caution">
    <text evidence="2">The sequence shown here is derived from an EMBL/GenBank/DDBJ whole genome shotgun (WGS) entry which is preliminary data.</text>
</comment>
<dbReference type="Proteomes" id="UP001206126">
    <property type="component" value="Unassembled WGS sequence"/>
</dbReference>